<dbReference type="Gene3D" id="3.20.20.100">
    <property type="entry name" value="NADP-dependent oxidoreductase domain"/>
    <property type="match status" value="1"/>
</dbReference>
<dbReference type="PIRSF" id="PIRSF000097">
    <property type="entry name" value="AKR"/>
    <property type="match status" value="1"/>
</dbReference>
<dbReference type="OrthoDB" id="416253at2759"/>
<organism evidence="7 8">
    <name type="scientific">Hypsizygus marmoreus</name>
    <name type="common">White beech mushroom</name>
    <name type="synonym">Agaricus marmoreus</name>
    <dbReference type="NCBI Taxonomy" id="39966"/>
    <lineage>
        <taxon>Eukaryota</taxon>
        <taxon>Fungi</taxon>
        <taxon>Dikarya</taxon>
        <taxon>Basidiomycota</taxon>
        <taxon>Agaricomycotina</taxon>
        <taxon>Agaricomycetes</taxon>
        <taxon>Agaricomycetidae</taxon>
        <taxon>Agaricales</taxon>
        <taxon>Tricholomatineae</taxon>
        <taxon>Lyophyllaceae</taxon>
        <taxon>Hypsizygus</taxon>
    </lineage>
</organism>
<dbReference type="CDD" id="cd19071">
    <property type="entry name" value="AKR_AKR1-5-like"/>
    <property type="match status" value="1"/>
</dbReference>
<keyword evidence="8" id="KW-1185">Reference proteome</keyword>
<comment type="caution">
    <text evidence="7">The sequence shown here is derived from an EMBL/GenBank/DDBJ whole genome shotgun (WGS) entry which is preliminary data.</text>
</comment>
<evidence type="ECO:0000256" key="4">
    <source>
        <dbReference type="PIRSR" id="PIRSR000097-2"/>
    </source>
</evidence>
<accession>A0A369JZ61</accession>
<evidence type="ECO:0000256" key="1">
    <source>
        <dbReference type="ARBA" id="ARBA00007905"/>
    </source>
</evidence>
<gene>
    <name evidence="7" type="ORF">Hypma_006791</name>
</gene>
<proteinExistence type="inferred from homology"/>
<evidence type="ECO:0000313" key="7">
    <source>
        <dbReference type="EMBL" id="RDB25645.1"/>
    </source>
</evidence>
<evidence type="ECO:0000256" key="5">
    <source>
        <dbReference type="PIRSR" id="PIRSR000097-3"/>
    </source>
</evidence>
<dbReference type="InterPro" id="IPR018170">
    <property type="entry name" value="Aldo/ket_reductase_CS"/>
</dbReference>
<dbReference type="STRING" id="39966.A0A369JZ61"/>
<dbReference type="PANTHER" id="PTHR43827">
    <property type="entry name" value="2,5-DIKETO-D-GLUCONIC ACID REDUCTASE"/>
    <property type="match status" value="1"/>
</dbReference>
<reference evidence="7" key="1">
    <citation type="submission" date="2018-04" db="EMBL/GenBank/DDBJ databases">
        <title>Whole genome sequencing of Hypsizygus marmoreus.</title>
        <authorList>
            <person name="Choi I.-G."/>
            <person name="Min B."/>
            <person name="Kim J.-G."/>
            <person name="Kim S."/>
            <person name="Oh Y.-L."/>
            <person name="Kong W.-S."/>
            <person name="Park H."/>
            <person name="Jeong J."/>
            <person name="Song E.-S."/>
        </authorList>
    </citation>
    <scope>NUCLEOTIDE SEQUENCE [LARGE SCALE GENOMIC DNA]</scope>
    <source>
        <strain evidence="7">51987-8</strain>
    </source>
</reference>
<dbReference type="FunCoup" id="A0A369JZ61">
    <property type="interactions" value="50"/>
</dbReference>
<dbReference type="PANTHER" id="PTHR43827:SF13">
    <property type="entry name" value="ALDO_KETO REDUCTASE FAMILY PROTEIN"/>
    <property type="match status" value="1"/>
</dbReference>
<keyword evidence="2" id="KW-0560">Oxidoreductase</keyword>
<dbReference type="InterPro" id="IPR036812">
    <property type="entry name" value="NAD(P)_OxRdtase_dom_sf"/>
</dbReference>
<comment type="similarity">
    <text evidence="1">Belongs to the aldo/keto reductase family.</text>
</comment>
<dbReference type="Pfam" id="PF00248">
    <property type="entry name" value="Aldo_ket_red"/>
    <property type="match status" value="1"/>
</dbReference>
<dbReference type="InterPro" id="IPR020471">
    <property type="entry name" value="AKR"/>
</dbReference>
<dbReference type="GO" id="GO:0016491">
    <property type="term" value="F:oxidoreductase activity"/>
    <property type="evidence" value="ECO:0007669"/>
    <property type="project" value="UniProtKB-KW"/>
</dbReference>
<dbReference type="AlphaFoldDB" id="A0A369JZ61"/>
<dbReference type="InterPro" id="IPR023210">
    <property type="entry name" value="NADP_OxRdtase_dom"/>
</dbReference>
<dbReference type="SUPFAM" id="SSF51430">
    <property type="entry name" value="NAD(P)-linked oxidoreductase"/>
    <property type="match status" value="1"/>
</dbReference>
<evidence type="ECO:0000256" key="3">
    <source>
        <dbReference type="PIRSR" id="PIRSR000097-1"/>
    </source>
</evidence>
<evidence type="ECO:0000256" key="2">
    <source>
        <dbReference type="ARBA" id="ARBA00023002"/>
    </source>
</evidence>
<evidence type="ECO:0000259" key="6">
    <source>
        <dbReference type="Pfam" id="PF00248"/>
    </source>
</evidence>
<feature type="binding site" evidence="4">
    <location>
        <position position="116"/>
    </location>
    <ligand>
        <name>substrate</name>
    </ligand>
</feature>
<dbReference type="Proteomes" id="UP000076154">
    <property type="component" value="Unassembled WGS sequence"/>
</dbReference>
<evidence type="ECO:0000313" key="8">
    <source>
        <dbReference type="Proteomes" id="UP000076154"/>
    </source>
</evidence>
<feature type="domain" description="NADP-dependent oxidoreductase" evidence="6">
    <location>
        <begin position="23"/>
        <end position="268"/>
    </location>
</feature>
<dbReference type="EMBL" id="LUEZ02000040">
    <property type="protein sequence ID" value="RDB25645.1"/>
    <property type="molecule type" value="Genomic_DNA"/>
</dbReference>
<dbReference type="PRINTS" id="PR00069">
    <property type="entry name" value="ALDKETRDTASE"/>
</dbReference>
<feature type="site" description="Lowers pKa of active site Tyr" evidence="5">
    <location>
        <position position="84"/>
    </location>
</feature>
<sequence>MATTLSFNTKVKLNDGNEMPIMGFGTYEMDGRDAYEAVTWALEAGYRLIDTAEWYENEKQTGQAILNFCKATDTPRSDIFYTTKLKNNNGYDASLASVKKSVEESGLGYVDLYLLHGPIGGTKARQDSWRAVVEAKKEGLVKSIGISTFGVKHLQEILDLGIGVPAVHQIDLHPFMTRTAIVKLCQEQGITLEAWAPLVRGLRFDNPVVAQLAEKYKKWPAQILLRWSLQKGYIPIPKSASHKRIVSNTQVFDFELTDEDIEALDGLDEGLVTDWNPTECD</sequence>
<dbReference type="PROSITE" id="PS00063">
    <property type="entry name" value="ALDOKETO_REDUCTASE_3"/>
    <property type="match status" value="1"/>
</dbReference>
<dbReference type="InParanoid" id="A0A369JZ61"/>
<feature type="active site" description="Proton donor" evidence="3">
    <location>
        <position position="55"/>
    </location>
</feature>
<dbReference type="FunFam" id="3.20.20.100:FF:000015">
    <property type="entry name" value="Oxidoreductase, aldo/keto reductase family"/>
    <property type="match status" value="1"/>
</dbReference>
<name>A0A369JZ61_HYPMA</name>
<protein>
    <submittedName>
        <fullName evidence="7">Oxidoreductase C2F3.05c</fullName>
    </submittedName>
</protein>